<dbReference type="PANTHER" id="PTHR33240:SF15">
    <property type="entry name" value="GAG-PRO-LIKE PROTEIN"/>
    <property type="match status" value="1"/>
</dbReference>
<name>A0AAW2Q068_SESRA</name>
<protein>
    <submittedName>
        <fullName evidence="2">Uncharacterized protein</fullName>
    </submittedName>
</protein>
<dbReference type="InterPro" id="IPR021109">
    <property type="entry name" value="Peptidase_aspartic_dom_sf"/>
</dbReference>
<accession>A0AAW2Q068</accession>
<reference evidence="2" key="2">
    <citation type="journal article" date="2024" name="Plant">
        <title>Genomic evolution and insights into agronomic trait innovations of Sesamum species.</title>
        <authorList>
            <person name="Miao H."/>
            <person name="Wang L."/>
            <person name="Qu L."/>
            <person name="Liu H."/>
            <person name="Sun Y."/>
            <person name="Le M."/>
            <person name="Wang Q."/>
            <person name="Wei S."/>
            <person name="Zheng Y."/>
            <person name="Lin W."/>
            <person name="Duan Y."/>
            <person name="Cao H."/>
            <person name="Xiong S."/>
            <person name="Wang X."/>
            <person name="Wei L."/>
            <person name="Li C."/>
            <person name="Ma Q."/>
            <person name="Ju M."/>
            <person name="Zhao R."/>
            <person name="Li G."/>
            <person name="Mu C."/>
            <person name="Tian Q."/>
            <person name="Mei H."/>
            <person name="Zhang T."/>
            <person name="Gao T."/>
            <person name="Zhang H."/>
        </authorList>
    </citation>
    <scope>NUCLEOTIDE SEQUENCE</scope>
    <source>
        <strain evidence="2">G02</strain>
    </source>
</reference>
<feature type="region of interest" description="Disordered" evidence="1">
    <location>
        <begin position="216"/>
        <end position="275"/>
    </location>
</feature>
<reference evidence="2" key="1">
    <citation type="submission" date="2020-06" db="EMBL/GenBank/DDBJ databases">
        <authorList>
            <person name="Li T."/>
            <person name="Hu X."/>
            <person name="Zhang T."/>
            <person name="Song X."/>
            <person name="Zhang H."/>
            <person name="Dai N."/>
            <person name="Sheng W."/>
            <person name="Hou X."/>
            <person name="Wei L."/>
        </authorList>
    </citation>
    <scope>NUCLEOTIDE SEQUENCE</scope>
    <source>
        <strain evidence="2">G02</strain>
        <tissue evidence="2">Leaf</tissue>
    </source>
</reference>
<dbReference type="SUPFAM" id="SSF50630">
    <property type="entry name" value="Acid proteases"/>
    <property type="match status" value="1"/>
</dbReference>
<dbReference type="PANTHER" id="PTHR33240">
    <property type="entry name" value="OS08G0508500 PROTEIN"/>
    <property type="match status" value="1"/>
</dbReference>
<proteinExistence type="predicted"/>
<feature type="compositionally biased region" description="Basic and acidic residues" evidence="1">
    <location>
        <begin position="219"/>
        <end position="229"/>
    </location>
</feature>
<sequence>MNRILIDGGSAVNIIPKTTMNELGITSEDLSRSRLTIQGFDQGTQRAVGMTRLDLTVGELKASTLFHIIDARTSYNLLLGRSWLHENGVVPSTLHQCFNEEVHPKATPIETNNDKLSEMTKDEAPTNGKHEVKKSPYSPVFQYVVRSNNKEKKNQPKDHVPLPIKERKQLKEAKVKNLQKIKAELVTPIIGFIPDKPIKIRLRKEAKNATVQYISADNGKSDKNQKPNDNRVSVFKRVGNATARASISERLGGASEDSSNNKRRRQQGSVFDRLGEGHAQQFKKKGCYDETNEHKKSDISETLHLSLPQGSKTSLLIISSGGPIKLEDGVQATVDELKELNLGTTEEACPIFVSALLSPEKEEQYLKTLGEYRDIFAWTYKEMPD</sequence>
<dbReference type="Gene3D" id="2.40.70.10">
    <property type="entry name" value="Acid Proteases"/>
    <property type="match status" value="1"/>
</dbReference>
<comment type="caution">
    <text evidence="2">The sequence shown here is derived from an EMBL/GenBank/DDBJ whole genome shotgun (WGS) entry which is preliminary data.</text>
</comment>
<evidence type="ECO:0000313" key="2">
    <source>
        <dbReference type="EMBL" id="KAL0361088.1"/>
    </source>
</evidence>
<evidence type="ECO:0000256" key="1">
    <source>
        <dbReference type="SAM" id="MobiDB-lite"/>
    </source>
</evidence>
<dbReference type="AlphaFoldDB" id="A0AAW2Q068"/>
<organism evidence="2">
    <name type="scientific">Sesamum radiatum</name>
    <name type="common">Black benniseed</name>
    <dbReference type="NCBI Taxonomy" id="300843"/>
    <lineage>
        <taxon>Eukaryota</taxon>
        <taxon>Viridiplantae</taxon>
        <taxon>Streptophyta</taxon>
        <taxon>Embryophyta</taxon>
        <taxon>Tracheophyta</taxon>
        <taxon>Spermatophyta</taxon>
        <taxon>Magnoliopsida</taxon>
        <taxon>eudicotyledons</taxon>
        <taxon>Gunneridae</taxon>
        <taxon>Pentapetalae</taxon>
        <taxon>asterids</taxon>
        <taxon>lamiids</taxon>
        <taxon>Lamiales</taxon>
        <taxon>Pedaliaceae</taxon>
        <taxon>Sesamum</taxon>
    </lineage>
</organism>
<dbReference type="CDD" id="cd00303">
    <property type="entry name" value="retropepsin_like"/>
    <property type="match status" value="1"/>
</dbReference>
<dbReference type="EMBL" id="JACGWJ010000016">
    <property type="protein sequence ID" value="KAL0361088.1"/>
    <property type="molecule type" value="Genomic_DNA"/>
</dbReference>
<gene>
    <name evidence="2" type="ORF">Sradi_3793300</name>
</gene>